<keyword evidence="6 8" id="KW-0503">Monooxygenase</keyword>
<comment type="cofactor">
    <cofactor evidence="7">
        <name>heme</name>
        <dbReference type="ChEBI" id="CHEBI:30413"/>
    </cofactor>
</comment>
<keyword evidence="2 7" id="KW-0349">Heme</keyword>
<comment type="similarity">
    <text evidence="1 8">Belongs to the cytochrome P450 family.</text>
</comment>
<dbReference type="InterPro" id="IPR036396">
    <property type="entry name" value="Cyt_P450_sf"/>
</dbReference>
<dbReference type="InterPro" id="IPR017972">
    <property type="entry name" value="Cyt_P450_CS"/>
</dbReference>
<organism evidence="10 11">
    <name type="scientific">Carnegiea gigantea</name>
    <dbReference type="NCBI Taxonomy" id="171969"/>
    <lineage>
        <taxon>Eukaryota</taxon>
        <taxon>Viridiplantae</taxon>
        <taxon>Streptophyta</taxon>
        <taxon>Embryophyta</taxon>
        <taxon>Tracheophyta</taxon>
        <taxon>Spermatophyta</taxon>
        <taxon>Magnoliopsida</taxon>
        <taxon>eudicotyledons</taxon>
        <taxon>Gunneridae</taxon>
        <taxon>Pentapetalae</taxon>
        <taxon>Caryophyllales</taxon>
        <taxon>Cactineae</taxon>
        <taxon>Cactaceae</taxon>
        <taxon>Cactoideae</taxon>
        <taxon>Echinocereeae</taxon>
        <taxon>Carnegiea</taxon>
    </lineage>
</organism>
<keyword evidence="5 7" id="KW-0408">Iron</keyword>
<evidence type="ECO:0000256" key="1">
    <source>
        <dbReference type="ARBA" id="ARBA00010617"/>
    </source>
</evidence>
<accession>A0A9Q1JW56</accession>
<feature type="signal peptide" evidence="9">
    <location>
        <begin position="1"/>
        <end position="19"/>
    </location>
</feature>
<evidence type="ECO:0000313" key="11">
    <source>
        <dbReference type="Proteomes" id="UP001153076"/>
    </source>
</evidence>
<keyword evidence="9" id="KW-0732">Signal</keyword>
<dbReference type="GO" id="GO:0016705">
    <property type="term" value="F:oxidoreductase activity, acting on paired donors, with incorporation or reduction of molecular oxygen"/>
    <property type="evidence" value="ECO:0007669"/>
    <property type="project" value="InterPro"/>
</dbReference>
<evidence type="ECO:0000256" key="2">
    <source>
        <dbReference type="ARBA" id="ARBA00022617"/>
    </source>
</evidence>
<gene>
    <name evidence="10" type="ORF">Cgig2_006477</name>
</gene>
<feature type="chain" id="PRO_5040387641" description="Cytochrome P450" evidence="9">
    <location>
        <begin position="20"/>
        <end position="515"/>
    </location>
</feature>
<dbReference type="GO" id="GO:0005506">
    <property type="term" value="F:iron ion binding"/>
    <property type="evidence" value="ECO:0007669"/>
    <property type="project" value="InterPro"/>
</dbReference>
<dbReference type="PRINTS" id="PR00385">
    <property type="entry name" value="P450"/>
</dbReference>
<reference evidence="10" key="1">
    <citation type="submission" date="2022-04" db="EMBL/GenBank/DDBJ databases">
        <title>Carnegiea gigantea Genome sequencing and assembly v2.</title>
        <authorList>
            <person name="Copetti D."/>
            <person name="Sanderson M.J."/>
            <person name="Burquez A."/>
            <person name="Wojciechowski M.F."/>
        </authorList>
    </citation>
    <scope>NUCLEOTIDE SEQUENCE</scope>
    <source>
        <strain evidence="10">SGP5-SGP5p</strain>
        <tissue evidence="10">Aerial part</tissue>
    </source>
</reference>
<dbReference type="CDD" id="cd11072">
    <property type="entry name" value="CYP71-like"/>
    <property type="match status" value="1"/>
</dbReference>
<dbReference type="AlphaFoldDB" id="A0A9Q1JW56"/>
<keyword evidence="3 7" id="KW-0479">Metal-binding</keyword>
<keyword evidence="4 8" id="KW-0560">Oxidoreductase</keyword>
<evidence type="ECO:0008006" key="12">
    <source>
        <dbReference type="Google" id="ProtNLM"/>
    </source>
</evidence>
<sequence>MDIAWVISLLLLLLFTILALLKLISQKNHGSSQSNYKLPPGPPKLPIIGNLHQLVGKNSLPHHRLAELAAVYGPIMHLRLGQIPTVVVSSADVAREVMRTHDAAFSNRPSILMAEHVFYGRTDIGFAPYGEYWRQVRKIAMLELFTAKRVQSFRPIREEEVANLVMSLATEQGSVVNLSKKLFALSFDITTRLAFKKKGTDQEEFRALVDDVTKIASGFSICDLYPSIKYLCSITGMRRELQDLVRRCNKIVDPIIYDHISKKRQGKKEDHEDLVDVLLTFHKDKDELSYGSQFSLAIDNIKAILLQVLGAGSETTSTTLEWTMSELLKNPKIMEKAQNEVRGILQFQEKHVVDEASIKELKYLKQVIKETLRLHPPVPLLLPRESMEQCEIHGYKIPTKTRVIVNAWAIGKDPKYWLEPEQFIPERFEDALVDYNGTHFELIPFGAGRRICPGIRLGLANIELALATLLYHFNWQLPNGSKPQDLNMNETFGTTTRRKHELHVIPSVYPHSKFN</sequence>
<comment type="caution">
    <text evidence="10">The sequence shown here is derived from an EMBL/GenBank/DDBJ whole genome shotgun (WGS) entry which is preliminary data.</text>
</comment>
<dbReference type="EMBL" id="JAKOGI010000648">
    <property type="protein sequence ID" value="KAJ8431980.1"/>
    <property type="molecule type" value="Genomic_DNA"/>
</dbReference>
<dbReference type="Gene3D" id="1.10.630.10">
    <property type="entry name" value="Cytochrome P450"/>
    <property type="match status" value="1"/>
</dbReference>
<evidence type="ECO:0000256" key="7">
    <source>
        <dbReference type="PIRSR" id="PIRSR602401-1"/>
    </source>
</evidence>
<dbReference type="Proteomes" id="UP001153076">
    <property type="component" value="Unassembled WGS sequence"/>
</dbReference>
<dbReference type="PROSITE" id="PS00086">
    <property type="entry name" value="CYTOCHROME_P450"/>
    <property type="match status" value="1"/>
</dbReference>
<dbReference type="InterPro" id="IPR002401">
    <property type="entry name" value="Cyt_P450_E_grp-I"/>
</dbReference>
<dbReference type="PRINTS" id="PR00463">
    <property type="entry name" value="EP450I"/>
</dbReference>
<keyword evidence="11" id="KW-1185">Reference proteome</keyword>
<evidence type="ECO:0000256" key="8">
    <source>
        <dbReference type="RuleBase" id="RU000461"/>
    </source>
</evidence>
<dbReference type="Pfam" id="PF00067">
    <property type="entry name" value="p450"/>
    <property type="match status" value="1"/>
</dbReference>
<dbReference type="PANTHER" id="PTHR47955:SF8">
    <property type="entry name" value="CYTOCHROME P450 71D11-LIKE"/>
    <property type="match status" value="1"/>
</dbReference>
<dbReference type="OrthoDB" id="1470350at2759"/>
<protein>
    <recommendedName>
        <fullName evidence="12">Cytochrome P450</fullName>
    </recommendedName>
</protein>
<evidence type="ECO:0000256" key="9">
    <source>
        <dbReference type="SAM" id="SignalP"/>
    </source>
</evidence>
<evidence type="ECO:0000256" key="3">
    <source>
        <dbReference type="ARBA" id="ARBA00022723"/>
    </source>
</evidence>
<dbReference type="FunFam" id="1.10.630.10:FF:000043">
    <property type="entry name" value="Cytochrome P450 99A2"/>
    <property type="match status" value="1"/>
</dbReference>
<dbReference type="SUPFAM" id="SSF48264">
    <property type="entry name" value="Cytochrome P450"/>
    <property type="match status" value="1"/>
</dbReference>
<evidence type="ECO:0000256" key="6">
    <source>
        <dbReference type="ARBA" id="ARBA00023033"/>
    </source>
</evidence>
<proteinExistence type="inferred from homology"/>
<dbReference type="GO" id="GO:0004497">
    <property type="term" value="F:monooxygenase activity"/>
    <property type="evidence" value="ECO:0007669"/>
    <property type="project" value="UniProtKB-KW"/>
</dbReference>
<feature type="binding site" description="axial binding residue" evidence="7">
    <location>
        <position position="452"/>
    </location>
    <ligand>
        <name>heme</name>
        <dbReference type="ChEBI" id="CHEBI:30413"/>
    </ligand>
    <ligandPart>
        <name>Fe</name>
        <dbReference type="ChEBI" id="CHEBI:18248"/>
    </ligandPart>
</feature>
<evidence type="ECO:0000313" key="10">
    <source>
        <dbReference type="EMBL" id="KAJ8431980.1"/>
    </source>
</evidence>
<dbReference type="InterPro" id="IPR001128">
    <property type="entry name" value="Cyt_P450"/>
</dbReference>
<dbReference type="PANTHER" id="PTHR47955">
    <property type="entry name" value="CYTOCHROME P450 FAMILY 71 PROTEIN"/>
    <property type="match status" value="1"/>
</dbReference>
<evidence type="ECO:0000256" key="5">
    <source>
        <dbReference type="ARBA" id="ARBA00023004"/>
    </source>
</evidence>
<dbReference type="GO" id="GO:0020037">
    <property type="term" value="F:heme binding"/>
    <property type="evidence" value="ECO:0007669"/>
    <property type="project" value="InterPro"/>
</dbReference>
<evidence type="ECO:0000256" key="4">
    <source>
        <dbReference type="ARBA" id="ARBA00023002"/>
    </source>
</evidence>
<name>A0A9Q1JW56_9CARY</name>